<gene>
    <name evidence="7" type="ORF">BCV70DRAFT_201026</name>
</gene>
<evidence type="ECO:0000313" key="8">
    <source>
        <dbReference type="Proteomes" id="UP000246740"/>
    </source>
</evidence>
<dbReference type="EMBL" id="KZ819195">
    <property type="protein sequence ID" value="PWY99459.1"/>
    <property type="molecule type" value="Genomic_DNA"/>
</dbReference>
<organism evidence="7 8">
    <name type="scientific">Testicularia cyperi</name>
    <dbReference type="NCBI Taxonomy" id="1882483"/>
    <lineage>
        <taxon>Eukaryota</taxon>
        <taxon>Fungi</taxon>
        <taxon>Dikarya</taxon>
        <taxon>Basidiomycota</taxon>
        <taxon>Ustilaginomycotina</taxon>
        <taxon>Ustilaginomycetes</taxon>
        <taxon>Ustilaginales</taxon>
        <taxon>Anthracoideaceae</taxon>
        <taxon>Testicularia</taxon>
    </lineage>
</organism>
<dbReference type="SUPFAM" id="SSF48371">
    <property type="entry name" value="ARM repeat"/>
    <property type="match status" value="2"/>
</dbReference>
<dbReference type="GO" id="GO:0000480">
    <property type="term" value="P:endonucleolytic cleavage in 5'-ETS of tricistronic rRNA transcript (SSU-rRNA, 5.8S rRNA, LSU-rRNA)"/>
    <property type="evidence" value="ECO:0007669"/>
    <property type="project" value="TreeGrafter"/>
</dbReference>
<accession>A0A317XNL9</accession>
<dbReference type="GO" id="GO:0000472">
    <property type="term" value="P:endonucleolytic cleavage to generate mature 5'-end of SSU-rRNA from (SSU-rRNA, 5.8S rRNA, LSU-rRNA)"/>
    <property type="evidence" value="ECO:0007669"/>
    <property type="project" value="TreeGrafter"/>
</dbReference>
<feature type="compositionally biased region" description="Basic and acidic residues" evidence="6">
    <location>
        <begin position="648"/>
        <end position="666"/>
    </location>
</feature>
<dbReference type="InterPro" id="IPR016024">
    <property type="entry name" value="ARM-type_fold"/>
</dbReference>
<dbReference type="Proteomes" id="UP000246740">
    <property type="component" value="Unassembled WGS sequence"/>
</dbReference>
<name>A0A317XNL9_9BASI</name>
<keyword evidence="8" id="KW-1185">Reference proteome</keyword>
<dbReference type="OrthoDB" id="392571at2759"/>
<dbReference type="AlphaFoldDB" id="A0A317XNL9"/>
<feature type="region of interest" description="Disordered" evidence="6">
    <location>
        <begin position="136"/>
        <end position="156"/>
    </location>
</feature>
<evidence type="ECO:0000256" key="4">
    <source>
        <dbReference type="ARBA" id="ARBA00031929"/>
    </source>
</evidence>
<evidence type="ECO:0000256" key="6">
    <source>
        <dbReference type="SAM" id="MobiDB-lite"/>
    </source>
</evidence>
<evidence type="ECO:0000256" key="2">
    <source>
        <dbReference type="ARBA" id="ARBA00022737"/>
    </source>
</evidence>
<dbReference type="PANTHER" id="PTHR13102:SF0">
    <property type="entry name" value="NUCLEOLAR PROTEIN 9"/>
    <property type="match status" value="1"/>
</dbReference>
<feature type="repeat" description="Pumilio" evidence="5">
    <location>
        <begin position="206"/>
        <end position="242"/>
    </location>
</feature>
<dbReference type="GO" id="GO:0030686">
    <property type="term" value="C:90S preribosome"/>
    <property type="evidence" value="ECO:0007669"/>
    <property type="project" value="TreeGrafter"/>
</dbReference>
<feature type="compositionally biased region" description="Low complexity" evidence="6">
    <location>
        <begin position="136"/>
        <end position="145"/>
    </location>
</feature>
<feature type="region of interest" description="Disordered" evidence="6">
    <location>
        <begin position="334"/>
        <end position="366"/>
    </location>
</feature>
<evidence type="ECO:0000256" key="3">
    <source>
        <dbReference type="ARBA" id="ARBA00030932"/>
    </source>
</evidence>
<sequence>MVEKVRKRGKKPSKLRKLEADAAADSAIPSKPAQALDTNADFIALDDDAAEGDASMNDAAQANGEWAEEGAPNWVRLQDRPSKAATEAPFGYVDAEIKAYFRSAYERINELESQAFRAPSLAATLHKRCKALQQSSSSSADAAAAEDAKDNDNDKEDDDLELLLHATLQEMDGKELALCTDPDTSIIVEGVLERLPSKPLRVFVDRLAGNLAVLSRHRFGSHVVQACLAHLQTAITLEHVTDQDLLSRLATTHGPSTASKEKGKGKNKHKPSASRATADRDSGVIVNEDGILRSATQLVLDMAEELAPELSALVTDAFGSHVVRSLFSVLTGRNVHSPSTDASTRSRRSAKFRAKKGPDSSAAAPSAPPINLAELVVAIPDLLQMRAGELLAERVVEKVSPTDLRSWATDAVASPTLQLLMQIEAGNLSTSSTDVESWRSTIVDTVLDGLVVESLDPSTEHLEGQDKVELRKSHLESSLRDSVASHVVQLAISYAPSSTAERFFAIYISTRLGKLSVHPAANFVVAATVRRLPAPVVAAQVADQIDHTSQNMVRENMVGTIQAFVERVAVLTSVTAADSAHALDRDEAAQLVRRATQVVLNAFDLHPTVQAGDLKLLLPTILALKTKSDFLNIGKKDDSKKSKKRSRDGKTKSKSKSKESKSKKNGEEDDVNEDAGSTEHGNQDEKEDEDGAEKGWTMAPDHEVTSQEATMQGSLLLQSLLKLPLGATPPAVTNRRVTATSAKSASSQQLQTGESGASLVIDSLLSQTSLFPWIKNSVSVHVILATLTSTSSSVSASAAGGVGGSGGGRRKIFPSLLASLPEYCGDKYGSRVADALWLTADGYSKLKIAQTVVSHQATILKSPFSSFFTQRLNLQLYRKNARAWEDWAKQLPLLSTPPAQSQSQSHDAGYSRAGTPIVVQLAAKQAARSRKSLIDRQLDDVLKDL</sequence>
<feature type="compositionally biased region" description="Basic residues" evidence="6">
    <location>
        <begin position="345"/>
        <end position="355"/>
    </location>
</feature>
<dbReference type="GO" id="GO:0000056">
    <property type="term" value="P:ribosomal small subunit export from nucleus"/>
    <property type="evidence" value="ECO:0007669"/>
    <property type="project" value="TreeGrafter"/>
</dbReference>
<dbReference type="PROSITE" id="PS50302">
    <property type="entry name" value="PUM"/>
    <property type="match status" value="1"/>
</dbReference>
<dbReference type="STRING" id="1882483.A0A317XNL9"/>
<reference evidence="7 8" key="1">
    <citation type="journal article" date="2018" name="Mol. Biol. Evol.">
        <title>Broad Genomic Sampling Reveals a Smut Pathogenic Ancestry of the Fungal Clade Ustilaginomycotina.</title>
        <authorList>
            <person name="Kijpornyongpan T."/>
            <person name="Mondo S.J."/>
            <person name="Barry K."/>
            <person name="Sandor L."/>
            <person name="Lee J."/>
            <person name="Lipzen A."/>
            <person name="Pangilinan J."/>
            <person name="LaButti K."/>
            <person name="Hainaut M."/>
            <person name="Henrissat B."/>
            <person name="Grigoriev I.V."/>
            <person name="Spatafora J.W."/>
            <person name="Aime M.C."/>
        </authorList>
    </citation>
    <scope>NUCLEOTIDE SEQUENCE [LARGE SCALE GENOMIC DNA]</scope>
    <source>
        <strain evidence="7 8">MCA 3645</strain>
    </source>
</reference>
<feature type="region of interest" description="Disordered" evidence="6">
    <location>
        <begin position="1"/>
        <end position="31"/>
    </location>
</feature>
<dbReference type="PANTHER" id="PTHR13102">
    <property type="entry name" value="NUCLEOLAR PROTEIN 9"/>
    <property type="match status" value="1"/>
</dbReference>
<proteinExistence type="predicted"/>
<keyword evidence="2" id="KW-0677">Repeat</keyword>
<protein>
    <recommendedName>
        <fullName evidence="1">Nucleolar protein 9</fullName>
    </recommendedName>
    <alternativeName>
        <fullName evidence="3 4">Pumilio domain-containing protein NOP9</fullName>
    </alternativeName>
</protein>
<dbReference type="GO" id="GO:0005730">
    <property type="term" value="C:nucleolus"/>
    <property type="evidence" value="ECO:0007669"/>
    <property type="project" value="TreeGrafter"/>
</dbReference>
<evidence type="ECO:0000256" key="5">
    <source>
        <dbReference type="PROSITE-ProRule" id="PRU00317"/>
    </source>
</evidence>
<dbReference type="Pfam" id="PF22493">
    <property type="entry name" value="PUF_NOP9"/>
    <property type="match status" value="1"/>
</dbReference>
<evidence type="ECO:0000313" key="7">
    <source>
        <dbReference type="EMBL" id="PWY99459.1"/>
    </source>
</evidence>
<evidence type="ECO:0000256" key="1">
    <source>
        <dbReference type="ARBA" id="ARBA00016427"/>
    </source>
</evidence>
<dbReference type="InParanoid" id="A0A317XNL9"/>
<dbReference type="InterPro" id="IPR040000">
    <property type="entry name" value="NOP9"/>
</dbReference>
<dbReference type="InterPro" id="IPR011989">
    <property type="entry name" value="ARM-like"/>
</dbReference>
<feature type="region of interest" description="Disordered" evidence="6">
    <location>
        <begin position="251"/>
        <end position="280"/>
    </location>
</feature>
<dbReference type="SMART" id="SM00025">
    <property type="entry name" value="Pumilio"/>
    <property type="match status" value="5"/>
</dbReference>
<feature type="region of interest" description="Disordered" evidence="6">
    <location>
        <begin position="633"/>
        <end position="696"/>
    </location>
</feature>
<dbReference type="InterPro" id="IPR001313">
    <property type="entry name" value="Pumilio_RNA-bd_rpt"/>
</dbReference>
<dbReference type="Gene3D" id="1.25.10.10">
    <property type="entry name" value="Leucine-rich Repeat Variant"/>
    <property type="match status" value="1"/>
</dbReference>
<feature type="compositionally biased region" description="Basic residues" evidence="6">
    <location>
        <begin position="1"/>
        <end position="15"/>
    </location>
</feature>
<dbReference type="GO" id="GO:0030688">
    <property type="term" value="C:preribosome, small subunit precursor"/>
    <property type="evidence" value="ECO:0007669"/>
    <property type="project" value="TreeGrafter"/>
</dbReference>
<dbReference type="GO" id="GO:0000447">
    <property type="term" value="P:endonucleolytic cleavage in ITS1 to separate SSU-rRNA from 5.8S rRNA and LSU-rRNA from tricistronic rRNA transcript (SSU-rRNA, 5.8S rRNA, LSU-rRNA)"/>
    <property type="evidence" value="ECO:0007669"/>
    <property type="project" value="TreeGrafter"/>
</dbReference>
<dbReference type="GO" id="GO:0003723">
    <property type="term" value="F:RNA binding"/>
    <property type="evidence" value="ECO:0007669"/>
    <property type="project" value="InterPro"/>
</dbReference>